<dbReference type="GO" id="GO:0061630">
    <property type="term" value="F:ubiquitin protein ligase activity"/>
    <property type="evidence" value="ECO:0007669"/>
    <property type="project" value="InterPro"/>
</dbReference>
<keyword evidence="1" id="KW-0479">Metal-binding</keyword>
<dbReference type="Gene3D" id="3.30.40.10">
    <property type="entry name" value="Zinc/RING finger domain, C3HC4 (zinc finger)"/>
    <property type="match status" value="1"/>
</dbReference>
<dbReference type="InterPro" id="IPR033467">
    <property type="entry name" value="Tesmin/TSO1-like_CXC"/>
</dbReference>
<dbReference type="GO" id="GO:0008270">
    <property type="term" value="F:zinc ion binding"/>
    <property type="evidence" value="ECO:0007669"/>
    <property type="project" value="UniProtKB-KW"/>
</dbReference>
<dbReference type="InParanoid" id="B4N486"/>
<feature type="domain" description="RING-type" evidence="7">
    <location>
        <begin position="43"/>
        <end position="84"/>
    </location>
</feature>
<evidence type="ECO:0000256" key="3">
    <source>
        <dbReference type="ARBA" id="ARBA00022833"/>
    </source>
</evidence>
<dbReference type="SMART" id="SM01114">
    <property type="entry name" value="CXC"/>
    <property type="match status" value="1"/>
</dbReference>
<gene>
    <name evidence="9" type="primary">Dwil\GK11737</name>
    <name evidence="9" type="ORF">Dwil_GK11737</name>
</gene>
<evidence type="ECO:0000256" key="5">
    <source>
        <dbReference type="PROSITE-ProRule" id="PRU01396"/>
    </source>
</evidence>
<dbReference type="PROSITE" id="PS00518">
    <property type="entry name" value="ZF_RING_1"/>
    <property type="match status" value="1"/>
</dbReference>
<dbReference type="PhylomeDB" id="B4N486"/>
<dbReference type="OMA" id="GPQECNG"/>
<dbReference type="InterPro" id="IPR032043">
    <property type="entry name" value="Msl2_Znf-RING"/>
</dbReference>
<dbReference type="eggNOG" id="ENOG502QPJR">
    <property type="taxonomic scope" value="Eukaryota"/>
</dbReference>
<dbReference type="GO" id="GO:0016567">
    <property type="term" value="P:protein ubiquitination"/>
    <property type="evidence" value="ECO:0007669"/>
    <property type="project" value="TreeGrafter"/>
</dbReference>
<evidence type="ECO:0000256" key="2">
    <source>
        <dbReference type="ARBA" id="ARBA00022771"/>
    </source>
</evidence>
<keyword evidence="3" id="KW-0862">Zinc</keyword>
<keyword evidence="5" id="KW-0539">Nucleus</keyword>
<evidence type="ECO:0000256" key="6">
    <source>
        <dbReference type="SAM" id="MobiDB-lite"/>
    </source>
</evidence>
<dbReference type="Pfam" id="PF16685">
    <property type="entry name" value="zf-RING_10"/>
    <property type="match status" value="1"/>
</dbReference>
<dbReference type="GO" id="GO:0072487">
    <property type="term" value="C:MSL complex"/>
    <property type="evidence" value="ECO:0007669"/>
    <property type="project" value="UniProtKB-UniRule"/>
</dbReference>
<feature type="domain" description="CXC MSL2-type" evidence="8">
    <location>
        <begin position="452"/>
        <end position="503"/>
    </location>
</feature>
<sequence length="634" mass="71237">MAAAQVAYVTIVRLTICSDNHMSQSCLIEINKSISELRRYLSCVVCCRLLTDPYEPKGPQCGHYVCRLCVRGDKRLVPECPICRNCSGFTNYEENRVVTLLLLCYKSICIYMMLDKIFPKLEGYMTVPHTDSDIPAAILPTMTIHDVINEGSKYDDIMYTFLYESDMPFFRDKTGKELQSPLREISASVTARNMGRISLPLMPPIEYLPPEQQVAYNRAIRIVASTAEYVRRQRFENLYSNCKGFASIPGANFFQLFSARDPGQWAQAVIKQQQTADMLKVRDQAMIEPNETSLDSSINQEPNAKMENHEPMQVSGQVEKVDTIVDAQIEMKSQTTNVNAEDLLGSSQTKKSVVTVKAMVPNQKCKSNDSLIAQENNKNQKANPVKQTETVVQAPPSRKRKSNETVVSVKDKRNSTDIPLRSQKPIIVSYIQVKPPDKPVDDVSKPTVSNQKQRKVCGCGQKVGQKKRNVCRSNRCYCYSNGYSCSDCNCQGCKNPLKSDINPDEKKEENLPMDGNLGAEKPSPKITPTVDSKSSFESIILVAISNPEESEHPLVLVENENKEMQCFNVFKNNVAIDPIEVGFHRVQLHTNDPKYKAIPKYAYMAFPPQNTIDESSLLSPLSPLLESSHPVIQN</sequence>
<dbReference type="EMBL" id="CH964095">
    <property type="protein sequence ID" value="EDW78960.1"/>
    <property type="molecule type" value="Genomic_DNA"/>
</dbReference>
<dbReference type="PANTHER" id="PTHR16048">
    <property type="entry name" value="MSL2-RELATED"/>
    <property type="match status" value="1"/>
</dbReference>
<reference evidence="9 10" key="1">
    <citation type="journal article" date="2007" name="Nature">
        <title>Evolution of genes and genomes on the Drosophila phylogeny.</title>
        <authorList>
            <consortium name="Drosophila 12 Genomes Consortium"/>
            <person name="Clark A.G."/>
            <person name="Eisen M.B."/>
            <person name="Smith D.R."/>
            <person name="Bergman C.M."/>
            <person name="Oliver B."/>
            <person name="Markow T.A."/>
            <person name="Kaufman T.C."/>
            <person name="Kellis M."/>
            <person name="Gelbart W."/>
            <person name="Iyer V.N."/>
            <person name="Pollard D.A."/>
            <person name="Sackton T.B."/>
            <person name="Larracuente A.M."/>
            <person name="Singh N.D."/>
            <person name="Abad J.P."/>
            <person name="Abt D.N."/>
            <person name="Adryan B."/>
            <person name="Aguade M."/>
            <person name="Akashi H."/>
            <person name="Anderson W.W."/>
            <person name="Aquadro C.F."/>
            <person name="Ardell D.H."/>
            <person name="Arguello R."/>
            <person name="Artieri C.G."/>
            <person name="Barbash D.A."/>
            <person name="Barker D."/>
            <person name="Barsanti P."/>
            <person name="Batterham P."/>
            <person name="Batzoglou S."/>
            <person name="Begun D."/>
            <person name="Bhutkar A."/>
            <person name="Blanco E."/>
            <person name="Bosak S.A."/>
            <person name="Bradley R.K."/>
            <person name="Brand A.D."/>
            <person name="Brent M.R."/>
            <person name="Brooks A.N."/>
            <person name="Brown R.H."/>
            <person name="Butlin R.K."/>
            <person name="Caggese C."/>
            <person name="Calvi B.R."/>
            <person name="Bernardo de Carvalho A."/>
            <person name="Caspi A."/>
            <person name="Castrezana S."/>
            <person name="Celniker S.E."/>
            <person name="Chang J.L."/>
            <person name="Chapple C."/>
            <person name="Chatterji S."/>
            <person name="Chinwalla A."/>
            <person name="Civetta A."/>
            <person name="Clifton S.W."/>
            <person name="Comeron J.M."/>
            <person name="Costello J.C."/>
            <person name="Coyne J.A."/>
            <person name="Daub J."/>
            <person name="David R.G."/>
            <person name="Delcher A.L."/>
            <person name="Delehaunty K."/>
            <person name="Do C.B."/>
            <person name="Ebling H."/>
            <person name="Edwards K."/>
            <person name="Eickbush T."/>
            <person name="Evans J.D."/>
            <person name="Filipski A."/>
            <person name="Findeiss S."/>
            <person name="Freyhult E."/>
            <person name="Fulton L."/>
            <person name="Fulton R."/>
            <person name="Garcia A.C."/>
            <person name="Gardiner A."/>
            <person name="Garfield D.A."/>
            <person name="Garvin B.E."/>
            <person name="Gibson G."/>
            <person name="Gilbert D."/>
            <person name="Gnerre S."/>
            <person name="Godfrey J."/>
            <person name="Good R."/>
            <person name="Gotea V."/>
            <person name="Gravely B."/>
            <person name="Greenberg A.J."/>
            <person name="Griffiths-Jones S."/>
            <person name="Gross S."/>
            <person name="Guigo R."/>
            <person name="Gustafson E.A."/>
            <person name="Haerty W."/>
            <person name="Hahn M.W."/>
            <person name="Halligan D.L."/>
            <person name="Halpern A.L."/>
            <person name="Halter G.M."/>
            <person name="Han M.V."/>
            <person name="Heger A."/>
            <person name="Hillier L."/>
            <person name="Hinrichs A.S."/>
            <person name="Holmes I."/>
            <person name="Hoskins R.A."/>
            <person name="Hubisz M.J."/>
            <person name="Hultmark D."/>
            <person name="Huntley M.A."/>
            <person name="Jaffe D.B."/>
            <person name="Jagadeeshan S."/>
            <person name="Jeck W.R."/>
            <person name="Johnson J."/>
            <person name="Jones C.D."/>
            <person name="Jordan W.C."/>
            <person name="Karpen G.H."/>
            <person name="Kataoka E."/>
            <person name="Keightley P.D."/>
            <person name="Kheradpour P."/>
            <person name="Kirkness E.F."/>
            <person name="Koerich L.B."/>
            <person name="Kristiansen K."/>
            <person name="Kudrna D."/>
            <person name="Kulathinal R.J."/>
            <person name="Kumar S."/>
            <person name="Kwok R."/>
            <person name="Lander E."/>
            <person name="Langley C.H."/>
            <person name="Lapoint R."/>
            <person name="Lazzaro B.P."/>
            <person name="Lee S.J."/>
            <person name="Levesque L."/>
            <person name="Li R."/>
            <person name="Lin C.F."/>
            <person name="Lin M.F."/>
            <person name="Lindblad-Toh K."/>
            <person name="Llopart A."/>
            <person name="Long M."/>
            <person name="Low L."/>
            <person name="Lozovsky E."/>
            <person name="Lu J."/>
            <person name="Luo M."/>
            <person name="Machado C.A."/>
            <person name="Makalowski W."/>
            <person name="Marzo M."/>
            <person name="Matsuda M."/>
            <person name="Matzkin L."/>
            <person name="McAllister B."/>
            <person name="McBride C.S."/>
            <person name="McKernan B."/>
            <person name="McKernan K."/>
            <person name="Mendez-Lago M."/>
            <person name="Minx P."/>
            <person name="Mollenhauer M.U."/>
            <person name="Montooth K."/>
            <person name="Mount S.M."/>
            <person name="Mu X."/>
            <person name="Myers E."/>
            <person name="Negre B."/>
            <person name="Newfeld S."/>
            <person name="Nielsen R."/>
            <person name="Noor M.A."/>
            <person name="O'Grady P."/>
            <person name="Pachter L."/>
            <person name="Papaceit M."/>
            <person name="Parisi M.J."/>
            <person name="Parisi M."/>
            <person name="Parts L."/>
            <person name="Pedersen J.S."/>
            <person name="Pesole G."/>
            <person name="Phillippy A.M."/>
            <person name="Ponting C.P."/>
            <person name="Pop M."/>
            <person name="Porcelli D."/>
            <person name="Powell J.R."/>
            <person name="Prohaska S."/>
            <person name="Pruitt K."/>
            <person name="Puig M."/>
            <person name="Quesneville H."/>
            <person name="Ram K.R."/>
            <person name="Rand D."/>
            <person name="Rasmussen M.D."/>
            <person name="Reed L.K."/>
            <person name="Reenan R."/>
            <person name="Reily A."/>
            <person name="Remington K.A."/>
            <person name="Rieger T.T."/>
            <person name="Ritchie M.G."/>
            <person name="Robin C."/>
            <person name="Rogers Y.H."/>
            <person name="Rohde C."/>
            <person name="Rozas J."/>
            <person name="Rubenfield M.J."/>
            <person name="Ruiz A."/>
            <person name="Russo S."/>
            <person name="Salzberg S.L."/>
            <person name="Sanchez-Gracia A."/>
            <person name="Saranga D.J."/>
            <person name="Sato H."/>
            <person name="Schaeffer S.W."/>
            <person name="Schatz M.C."/>
            <person name="Schlenke T."/>
            <person name="Schwartz R."/>
            <person name="Segarra C."/>
            <person name="Singh R.S."/>
            <person name="Sirot L."/>
            <person name="Sirota M."/>
            <person name="Sisneros N.B."/>
            <person name="Smith C.D."/>
            <person name="Smith T.F."/>
            <person name="Spieth J."/>
            <person name="Stage D.E."/>
            <person name="Stark A."/>
            <person name="Stephan W."/>
            <person name="Strausberg R.L."/>
            <person name="Strempel S."/>
            <person name="Sturgill D."/>
            <person name="Sutton G."/>
            <person name="Sutton G.G."/>
            <person name="Tao W."/>
            <person name="Teichmann S."/>
            <person name="Tobari Y.N."/>
            <person name="Tomimura Y."/>
            <person name="Tsolas J.M."/>
            <person name="Valente V.L."/>
            <person name="Venter E."/>
            <person name="Venter J.C."/>
            <person name="Vicario S."/>
            <person name="Vieira F.G."/>
            <person name="Vilella A.J."/>
            <person name="Villasante A."/>
            <person name="Walenz B."/>
            <person name="Wang J."/>
            <person name="Wasserman M."/>
            <person name="Watts T."/>
            <person name="Wilson D."/>
            <person name="Wilson R.K."/>
            <person name="Wing R.A."/>
            <person name="Wolfner M.F."/>
            <person name="Wong A."/>
            <person name="Wong G.K."/>
            <person name="Wu C.I."/>
            <person name="Wu G."/>
            <person name="Yamamoto D."/>
            <person name="Yang H.P."/>
            <person name="Yang S.P."/>
            <person name="Yorke J.A."/>
            <person name="Yoshida K."/>
            <person name="Zdobnov E."/>
            <person name="Zhang P."/>
            <person name="Zhang Y."/>
            <person name="Zimin A.V."/>
            <person name="Baldwin J."/>
            <person name="Abdouelleil A."/>
            <person name="Abdulkadir J."/>
            <person name="Abebe A."/>
            <person name="Abera B."/>
            <person name="Abreu J."/>
            <person name="Acer S.C."/>
            <person name="Aftuck L."/>
            <person name="Alexander A."/>
            <person name="An P."/>
            <person name="Anderson E."/>
            <person name="Anderson S."/>
            <person name="Arachi H."/>
            <person name="Azer M."/>
            <person name="Bachantsang P."/>
            <person name="Barry A."/>
            <person name="Bayul T."/>
            <person name="Berlin A."/>
            <person name="Bessette D."/>
            <person name="Bloom T."/>
            <person name="Blye J."/>
            <person name="Boguslavskiy L."/>
            <person name="Bonnet C."/>
            <person name="Boukhgalter B."/>
            <person name="Bourzgui I."/>
            <person name="Brown A."/>
            <person name="Cahill P."/>
            <person name="Channer S."/>
            <person name="Cheshatsang Y."/>
            <person name="Chuda L."/>
            <person name="Citroen M."/>
            <person name="Collymore A."/>
            <person name="Cooke P."/>
            <person name="Costello M."/>
            <person name="D'Aco K."/>
            <person name="Daza R."/>
            <person name="De Haan G."/>
            <person name="DeGray S."/>
            <person name="DeMaso C."/>
            <person name="Dhargay N."/>
            <person name="Dooley K."/>
            <person name="Dooley E."/>
            <person name="Doricent M."/>
            <person name="Dorje P."/>
            <person name="Dorjee K."/>
            <person name="Dupes A."/>
            <person name="Elong R."/>
            <person name="Falk J."/>
            <person name="Farina A."/>
            <person name="Faro S."/>
            <person name="Ferguson D."/>
            <person name="Fisher S."/>
            <person name="Foley C.D."/>
            <person name="Franke A."/>
            <person name="Friedrich D."/>
            <person name="Gadbois L."/>
            <person name="Gearin G."/>
            <person name="Gearin C.R."/>
            <person name="Giannoukos G."/>
            <person name="Goode T."/>
            <person name="Graham J."/>
            <person name="Grandbois E."/>
            <person name="Grewal S."/>
            <person name="Gyaltsen K."/>
            <person name="Hafez N."/>
            <person name="Hagos B."/>
            <person name="Hall J."/>
            <person name="Henson C."/>
            <person name="Hollinger A."/>
            <person name="Honan T."/>
            <person name="Huard M.D."/>
            <person name="Hughes L."/>
            <person name="Hurhula B."/>
            <person name="Husby M.E."/>
            <person name="Kamat A."/>
            <person name="Kanga B."/>
            <person name="Kashin S."/>
            <person name="Khazanovich D."/>
            <person name="Kisner P."/>
            <person name="Lance K."/>
            <person name="Lara M."/>
            <person name="Lee W."/>
            <person name="Lennon N."/>
            <person name="Letendre F."/>
            <person name="LeVine R."/>
            <person name="Lipovsky A."/>
            <person name="Liu X."/>
            <person name="Liu J."/>
            <person name="Liu S."/>
            <person name="Lokyitsang T."/>
            <person name="Lokyitsang Y."/>
            <person name="Lubonja R."/>
            <person name="Lui A."/>
            <person name="MacDonald P."/>
            <person name="Magnisalis V."/>
            <person name="Maru K."/>
            <person name="Matthews C."/>
            <person name="McCusker W."/>
            <person name="McDonough S."/>
            <person name="Mehta T."/>
            <person name="Meldrim J."/>
            <person name="Meneus L."/>
            <person name="Mihai O."/>
            <person name="Mihalev A."/>
            <person name="Mihova T."/>
            <person name="Mittelman R."/>
            <person name="Mlenga V."/>
            <person name="Montmayeur A."/>
            <person name="Mulrain L."/>
            <person name="Navidi A."/>
            <person name="Naylor J."/>
            <person name="Negash T."/>
            <person name="Nguyen T."/>
            <person name="Nguyen N."/>
            <person name="Nicol R."/>
            <person name="Norbu C."/>
            <person name="Norbu N."/>
            <person name="Novod N."/>
            <person name="O'Neill B."/>
            <person name="Osman S."/>
            <person name="Markiewicz E."/>
            <person name="Oyono O.L."/>
            <person name="Patti C."/>
            <person name="Phunkhang P."/>
            <person name="Pierre F."/>
            <person name="Priest M."/>
            <person name="Raghuraman S."/>
            <person name="Rege F."/>
            <person name="Reyes R."/>
            <person name="Rise C."/>
            <person name="Rogov P."/>
            <person name="Ross K."/>
            <person name="Ryan E."/>
            <person name="Settipalli S."/>
            <person name="Shea T."/>
            <person name="Sherpa N."/>
            <person name="Shi L."/>
            <person name="Shih D."/>
            <person name="Sparrow T."/>
            <person name="Spaulding J."/>
            <person name="Stalker J."/>
            <person name="Stange-Thomann N."/>
            <person name="Stavropoulos S."/>
            <person name="Stone C."/>
            <person name="Strader C."/>
            <person name="Tesfaye S."/>
            <person name="Thomson T."/>
            <person name="Thoulutsang Y."/>
            <person name="Thoulutsang D."/>
            <person name="Topham K."/>
            <person name="Topping I."/>
            <person name="Tsamla T."/>
            <person name="Vassiliev H."/>
            <person name="Vo A."/>
            <person name="Wangchuk T."/>
            <person name="Wangdi T."/>
            <person name="Weiand M."/>
            <person name="Wilkinson J."/>
            <person name="Wilson A."/>
            <person name="Yadav S."/>
            <person name="Young G."/>
            <person name="Yu Q."/>
            <person name="Zembek L."/>
            <person name="Zhong D."/>
            <person name="Zimmer A."/>
            <person name="Zwirko Z."/>
            <person name="Jaffe D.B."/>
            <person name="Alvarez P."/>
            <person name="Brockman W."/>
            <person name="Butler J."/>
            <person name="Chin C."/>
            <person name="Gnerre S."/>
            <person name="Grabherr M."/>
            <person name="Kleber M."/>
            <person name="Mauceli E."/>
            <person name="MacCallum I."/>
        </authorList>
    </citation>
    <scope>NUCLEOTIDE SEQUENCE [LARGE SCALE GENOMIC DNA]</scope>
    <source>
        <strain evidence="10">Tucson 14030-0811.24</strain>
    </source>
</reference>
<dbReference type="PANTHER" id="PTHR16048:SF3">
    <property type="entry name" value="E3 UBIQUITIN-PROTEIN LIGASE MSL2"/>
    <property type="match status" value="1"/>
</dbReference>
<dbReference type="OrthoDB" id="6412801at2759"/>
<keyword evidence="10" id="KW-1185">Reference proteome</keyword>
<dbReference type="STRING" id="7260.B4N486"/>
<dbReference type="Proteomes" id="UP000007798">
    <property type="component" value="Unassembled WGS sequence"/>
</dbReference>
<dbReference type="PROSITE" id="PS50089">
    <property type="entry name" value="ZF_RING_2"/>
    <property type="match status" value="1"/>
</dbReference>
<protein>
    <submittedName>
        <fullName evidence="9">Uncharacterized protein</fullName>
    </submittedName>
</protein>
<keyword evidence="5" id="KW-0158">Chromosome</keyword>
<comment type="similarity">
    <text evidence="5">Belongs to the MSL2 family.</text>
</comment>
<dbReference type="CDD" id="cd13122">
    <property type="entry name" value="MSL2_CXC"/>
    <property type="match status" value="1"/>
</dbReference>
<dbReference type="SMART" id="SM00184">
    <property type="entry name" value="RING"/>
    <property type="match status" value="1"/>
</dbReference>
<evidence type="ECO:0000256" key="4">
    <source>
        <dbReference type="PROSITE-ProRule" id="PRU00175"/>
    </source>
</evidence>
<name>B4N486_DROWI</name>
<proteinExistence type="inferred from homology"/>
<feature type="compositionally biased region" description="Polar residues" evidence="6">
    <location>
        <begin position="375"/>
        <end position="391"/>
    </location>
</feature>
<dbReference type="InterPro" id="IPR017907">
    <property type="entry name" value="Znf_RING_CS"/>
</dbReference>
<evidence type="ECO:0000259" key="7">
    <source>
        <dbReference type="PROSITE" id="PS50089"/>
    </source>
</evidence>
<keyword evidence="2 4" id="KW-0863">Zinc-finger</keyword>
<dbReference type="InterPro" id="IPR032049">
    <property type="entry name" value="Msl2-CXC"/>
</dbReference>
<dbReference type="InterPro" id="IPR013083">
    <property type="entry name" value="Znf_RING/FYVE/PHD"/>
</dbReference>
<dbReference type="InterPro" id="IPR037922">
    <property type="entry name" value="MSL2"/>
</dbReference>
<dbReference type="Pfam" id="PF16682">
    <property type="entry name" value="MSL2-CXC"/>
    <property type="match status" value="1"/>
</dbReference>
<accession>B4N486</accession>
<evidence type="ECO:0000259" key="8">
    <source>
        <dbReference type="PROSITE" id="PS52051"/>
    </source>
</evidence>
<feature type="region of interest" description="Disordered" evidence="6">
    <location>
        <begin position="375"/>
        <end position="417"/>
    </location>
</feature>
<dbReference type="SUPFAM" id="SSF57850">
    <property type="entry name" value="RING/U-box"/>
    <property type="match status" value="1"/>
</dbReference>
<dbReference type="KEGG" id="dwi:6645214"/>
<organism evidence="9 10">
    <name type="scientific">Drosophila willistoni</name>
    <name type="common">Fruit fly</name>
    <dbReference type="NCBI Taxonomy" id="7260"/>
    <lineage>
        <taxon>Eukaryota</taxon>
        <taxon>Metazoa</taxon>
        <taxon>Ecdysozoa</taxon>
        <taxon>Arthropoda</taxon>
        <taxon>Hexapoda</taxon>
        <taxon>Insecta</taxon>
        <taxon>Pterygota</taxon>
        <taxon>Neoptera</taxon>
        <taxon>Endopterygota</taxon>
        <taxon>Diptera</taxon>
        <taxon>Brachycera</taxon>
        <taxon>Muscomorpha</taxon>
        <taxon>Ephydroidea</taxon>
        <taxon>Drosophilidae</taxon>
        <taxon>Drosophila</taxon>
        <taxon>Sophophora</taxon>
    </lineage>
</organism>
<feature type="compositionally biased region" description="Basic and acidic residues" evidence="6">
    <location>
        <begin position="501"/>
        <end position="510"/>
    </location>
</feature>
<evidence type="ECO:0000313" key="9">
    <source>
        <dbReference type="EMBL" id="EDW78960.1"/>
    </source>
</evidence>
<dbReference type="PROSITE" id="PS52051">
    <property type="entry name" value="CXC_MSL2"/>
    <property type="match status" value="1"/>
</dbReference>
<dbReference type="HOGENOM" id="CLU_471960_0_0_1"/>
<feature type="region of interest" description="Disordered" evidence="6">
    <location>
        <begin position="499"/>
        <end position="531"/>
    </location>
</feature>
<dbReference type="InterPro" id="IPR001841">
    <property type="entry name" value="Znf_RING"/>
</dbReference>
<evidence type="ECO:0000313" key="10">
    <source>
        <dbReference type="Proteomes" id="UP000007798"/>
    </source>
</evidence>
<evidence type="ECO:0000256" key="1">
    <source>
        <dbReference type="ARBA" id="ARBA00022723"/>
    </source>
</evidence>
<dbReference type="AlphaFoldDB" id="B4N486"/>